<dbReference type="RefSeq" id="WP_282357223.1">
    <property type="nucleotide sequence ID" value="NZ_JASBQV010000033.1"/>
</dbReference>
<evidence type="ECO:0000313" key="7">
    <source>
        <dbReference type="EMBL" id="MDI3236221.1"/>
    </source>
</evidence>
<comment type="similarity">
    <text evidence="2">Belongs to the NADH dehydrogenase family.</text>
</comment>
<dbReference type="Proteomes" id="UP001243286">
    <property type="component" value="Unassembled WGS sequence"/>
</dbReference>
<dbReference type="Pfam" id="PF07992">
    <property type="entry name" value="Pyr_redox_2"/>
    <property type="match status" value="1"/>
</dbReference>
<feature type="domain" description="FAD/NAD(P)-binding" evidence="6">
    <location>
        <begin position="3"/>
        <end position="280"/>
    </location>
</feature>
<sequence length="347" mass="38656">MKRIVLVGAGHAHLECIKQGSHPDVDWIVINPSRYQYYSGMFSGLADGTYTLDETRIDVKALCEHNGKTWIEDRVTRIDAANKQVICQSGQVLSYDIVSCNIGSRDWDVAGAPARVTIKPNYQIDQALETFRKAASPVIIGSGAAAVEMAASFQSNGTPVTLIHEEPLLSGHPAGIKIAKRLDQLGVKRIVDRFDTLDDQTARLRSGQSIETDAMLFLGGARASELFQASDLYCDTRGFLLVHETLQALEDPSIFAVGDCATLTAYPNTPKNGVTAVRQAPVLLENLLRFVNQERLLAFRPQQRYLTILALGDQQATLLYGRFYQTSRLSWYLKQWIDRKFIKKYTN</sequence>
<dbReference type="InterPro" id="IPR036188">
    <property type="entry name" value="FAD/NAD-bd_sf"/>
</dbReference>
<dbReference type="EMBL" id="JASBQV010000033">
    <property type="protein sequence ID" value="MDI3236221.1"/>
    <property type="molecule type" value="Genomic_DNA"/>
</dbReference>
<evidence type="ECO:0000256" key="2">
    <source>
        <dbReference type="ARBA" id="ARBA00005272"/>
    </source>
</evidence>
<keyword evidence="3" id="KW-0285">Flavoprotein</keyword>
<gene>
    <name evidence="7" type="ORF">QK289_14505</name>
</gene>
<dbReference type="SUPFAM" id="SSF51905">
    <property type="entry name" value="FAD/NAD(P)-binding domain"/>
    <property type="match status" value="2"/>
</dbReference>
<keyword evidence="4" id="KW-0274">FAD</keyword>
<dbReference type="InterPro" id="IPR023753">
    <property type="entry name" value="FAD/NAD-binding_dom"/>
</dbReference>
<name>A0ABT6R5K7_9BACL</name>
<dbReference type="PANTHER" id="PTHR42913">
    <property type="entry name" value="APOPTOSIS-INDUCING FACTOR 1"/>
    <property type="match status" value="1"/>
</dbReference>
<accession>A0ABT6R5K7</accession>
<comment type="caution">
    <text evidence="7">The sequence shown here is derived from an EMBL/GenBank/DDBJ whole genome shotgun (WGS) entry which is preliminary data.</text>
</comment>
<reference evidence="7 8" key="1">
    <citation type="submission" date="2023-04" db="EMBL/GenBank/DDBJ databases">
        <title>Antarctic isolates genomes.</title>
        <authorList>
            <person name="Dimov S.G."/>
        </authorList>
    </citation>
    <scope>NUCLEOTIDE SEQUENCE [LARGE SCALE GENOMIC DNA]</scope>
    <source>
        <strain evidence="7 8">AL19</strain>
    </source>
</reference>
<comment type="cofactor">
    <cofactor evidence="1">
        <name>FAD</name>
        <dbReference type="ChEBI" id="CHEBI:57692"/>
    </cofactor>
</comment>
<dbReference type="Gene3D" id="3.50.50.100">
    <property type="match status" value="1"/>
</dbReference>
<keyword evidence="5" id="KW-0560">Oxidoreductase</keyword>
<dbReference type="PANTHER" id="PTHR42913:SF9">
    <property type="entry name" value="SLR1591 PROTEIN"/>
    <property type="match status" value="1"/>
</dbReference>
<evidence type="ECO:0000256" key="5">
    <source>
        <dbReference type="ARBA" id="ARBA00023002"/>
    </source>
</evidence>
<evidence type="ECO:0000313" key="8">
    <source>
        <dbReference type="Proteomes" id="UP001243286"/>
    </source>
</evidence>
<evidence type="ECO:0000256" key="4">
    <source>
        <dbReference type="ARBA" id="ARBA00022827"/>
    </source>
</evidence>
<evidence type="ECO:0000256" key="1">
    <source>
        <dbReference type="ARBA" id="ARBA00001974"/>
    </source>
</evidence>
<organism evidence="7 8">
    <name type="scientific">Exiguobacterium antarcticum</name>
    <dbReference type="NCBI Taxonomy" id="132920"/>
    <lineage>
        <taxon>Bacteria</taxon>
        <taxon>Bacillati</taxon>
        <taxon>Bacillota</taxon>
        <taxon>Bacilli</taxon>
        <taxon>Bacillales</taxon>
        <taxon>Bacillales Family XII. Incertae Sedis</taxon>
        <taxon>Exiguobacterium</taxon>
    </lineage>
</organism>
<dbReference type="InterPro" id="IPR051169">
    <property type="entry name" value="NADH-Q_oxidoreductase"/>
</dbReference>
<evidence type="ECO:0000259" key="6">
    <source>
        <dbReference type="Pfam" id="PF07992"/>
    </source>
</evidence>
<evidence type="ECO:0000256" key="3">
    <source>
        <dbReference type="ARBA" id="ARBA00022630"/>
    </source>
</evidence>
<keyword evidence="8" id="KW-1185">Reference proteome</keyword>
<protein>
    <submittedName>
        <fullName evidence="7">FAD-dependent oxidoreductase</fullName>
    </submittedName>
</protein>
<proteinExistence type="inferred from homology"/>